<feature type="non-terminal residue" evidence="1">
    <location>
        <position position="203"/>
    </location>
</feature>
<protein>
    <submittedName>
        <fullName evidence="1">Uncharacterized protein</fullName>
    </submittedName>
</protein>
<sequence>MPSSAPAKQRFVALEPPKFTGFGDLQSPEEFVDPLDSFCLLNGIRPEDRLSRVVPAALEGSAELWFRFTQNFADWQAFVTAFRREFAPIDLRKRLGKELRLRTQHSEEKGEDREITYIIGSYIISTSRKEERGNSQGAPLRRDAETHFSQADKCVSGPRRYKSSALTSRFPEKWLFGALCYQILALQICDRALYGSVVELLGF</sequence>
<gene>
    <name evidence="1" type="ORF">HPB47_026434</name>
</gene>
<comment type="caution">
    <text evidence="1">The sequence shown here is derived from an EMBL/GenBank/DDBJ whole genome shotgun (WGS) entry which is preliminary data.</text>
</comment>
<dbReference type="Proteomes" id="UP000805193">
    <property type="component" value="Unassembled WGS sequence"/>
</dbReference>
<evidence type="ECO:0000313" key="1">
    <source>
        <dbReference type="EMBL" id="KAG0426459.1"/>
    </source>
</evidence>
<evidence type="ECO:0000313" key="2">
    <source>
        <dbReference type="Proteomes" id="UP000805193"/>
    </source>
</evidence>
<name>A0AC60PZZ5_IXOPE</name>
<dbReference type="EMBL" id="JABSTQ010009716">
    <property type="protein sequence ID" value="KAG0426459.1"/>
    <property type="molecule type" value="Genomic_DNA"/>
</dbReference>
<proteinExistence type="predicted"/>
<reference evidence="1 2" key="1">
    <citation type="journal article" date="2020" name="Cell">
        <title>Large-Scale Comparative Analyses of Tick Genomes Elucidate Their Genetic Diversity and Vector Capacities.</title>
        <authorList>
            <consortium name="Tick Genome and Microbiome Consortium (TIGMIC)"/>
            <person name="Jia N."/>
            <person name="Wang J."/>
            <person name="Shi W."/>
            <person name="Du L."/>
            <person name="Sun Y."/>
            <person name="Zhan W."/>
            <person name="Jiang J.F."/>
            <person name="Wang Q."/>
            <person name="Zhang B."/>
            <person name="Ji P."/>
            <person name="Bell-Sakyi L."/>
            <person name="Cui X.M."/>
            <person name="Yuan T.T."/>
            <person name="Jiang B.G."/>
            <person name="Yang W.F."/>
            <person name="Lam T.T."/>
            <person name="Chang Q.C."/>
            <person name="Ding S.J."/>
            <person name="Wang X.J."/>
            <person name="Zhu J.G."/>
            <person name="Ruan X.D."/>
            <person name="Zhao L."/>
            <person name="Wei J.T."/>
            <person name="Ye R.Z."/>
            <person name="Que T.C."/>
            <person name="Du C.H."/>
            <person name="Zhou Y.H."/>
            <person name="Cheng J.X."/>
            <person name="Dai P.F."/>
            <person name="Guo W.B."/>
            <person name="Han X.H."/>
            <person name="Huang E.J."/>
            <person name="Li L.F."/>
            <person name="Wei W."/>
            <person name="Gao Y.C."/>
            <person name="Liu J.Z."/>
            <person name="Shao H.Z."/>
            <person name="Wang X."/>
            <person name="Wang C.C."/>
            <person name="Yang T.C."/>
            <person name="Huo Q.B."/>
            <person name="Li W."/>
            <person name="Chen H.Y."/>
            <person name="Chen S.E."/>
            <person name="Zhou L.G."/>
            <person name="Ni X.B."/>
            <person name="Tian J.H."/>
            <person name="Sheng Y."/>
            <person name="Liu T."/>
            <person name="Pan Y.S."/>
            <person name="Xia L.Y."/>
            <person name="Li J."/>
            <person name="Zhao F."/>
            <person name="Cao W.C."/>
        </authorList>
    </citation>
    <scope>NUCLEOTIDE SEQUENCE [LARGE SCALE GENOMIC DNA]</scope>
    <source>
        <strain evidence="1">Iper-2018</strain>
    </source>
</reference>
<keyword evidence="2" id="KW-1185">Reference proteome</keyword>
<organism evidence="1 2">
    <name type="scientific">Ixodes persulcatus</name>
    <name type="common">Taiga tick</name>
    <dbReference type="NCBI Taxonomy" id="34615"/>
    <lineage>
        <taxon>Eukaryota</taxon>
        <taxon>Metazoa</taxon>
        <taxon>Ecdysozoa</taxon>
        <taxon>Arthropoda</taxon>
        <taxon>Chelicerata</taxon>
        <taxon>Arachnida</taxon>
        <taxon>Acari</taxon>
        <taxon>Parasitiformes</taxon>
        <taxon>Ixodida</taxon>
        <taxon>Ixodoidea</taxon>
        <taxon>Ixodidae</taxon>
        <taxon>Ixodinae</taxon>
        <taxon>Ixodes</taxon>
    </lineage>
</organism>
<accession>A0AC60PZZ5</accession>